<evidence type="ECO:0000256" key="5">
    <source>
        <dbReference type="ARBA" id="ARBA00023242"/>
    </source>
</evidence>
<dbReference type="Proteomes" id="UP000218231">
    <property type="component" value="Unassembled WGS sequence"/>
</dbReference>
<keyword evidence="4" id="KW-0804">Transcription</keyword>
<feature type="domain" description="TAFII55 protein conserved region" evidence="7">
    <location>
        <begin position="27"/>
        <end position="186"/>
    </location>
</feature>
<dbReference type="STRING" id="2018661.A0A2A2KZY4"/>
<evidence type="ECO:0000313" key="9">
    <source>
        <dbReference type="Proteomes" id="UP000218231"/>
    </source>
</evidence>
<dbReference type="OrthoDB" id="153872at2759"/>
<dbReference type="GO" id="GO:0051123">
    <property type="term" value="P:RNA polymerase II preinitiation complex assembly"/>
    <property type="evidence" value="ECO:0007669"/>
    <property type="project" value="TreeGrafter"/>
</dbReference>
<evidence type="ECO:0000256" key="1">
    <source>
        <dbReference type="ARBA" id="ARBA00004123"/>
    </source>
</evidence>
<dbReference type="EMBL" id="LIAE01007412">
    <property type="protein sequence ID" value="PAV79485.1"/>
    <property type="molecule type" value="Genomic_DNA"/>
</dbReference>
<keyword evidence="3" id="KW-0805">Transcription regulation</keyword>
<dbReference type="PANTHER" id="PTHR12228:SF0">
    <property type="entry name" value="TATA-BOX BINDING PROTEIN ASSOCIATED FACTOR 7"/>
    <property type="match status" value="1"/>
</dbReference>
<organism evidence="8 9">
    <name type="scientific">Diploscapter pachys</name>
    <dbReference type="NCBI Taxonomy" id="2018661"/>
    <lineage>
        <taxon>Eukaryota</taxon>
        <taxon>Metazoa</taxon>
        <taxon>Ecdysozoa</taxon>
        <taxon>Nematoda</taxon>
        <taxon>Chromadorea</taxon>
        <taxon>Rhabditida</taxon>
        <taxon>Rhabditina</taxon>
        <taxon>Rhabditomorpha</taxon>
        <taxon>Rhabditoidea</taxon>
        <taxon>Rhabditidae</taxon>
        <taxon>Diploscapter</taxon>
    </lineage>
</organism>
<evidence type="ECO:0000259" key="7">
    <source>
        <dbReference type="SMART" id="SM01370"/>
    </source>
</evidence>
<dbReference type="InterPro" id="IPR006751">
    <property type="entry name" value="TAFII55_prot_cons_reg"/>
</dbReference>
<feature type="region of interest" description="Disordered" evidence="6">
    <location>
        <begin position="197"/>
        <end position="234"/>
    </location>
</feature>
<keyword evidence="5" id="KW-0539">Nucleus</keyword>
<dbReference type="InterPro" id="IPR037817">
    <property type="entry name" value="TAF7"/>
</dbReference>
<dbReference type="AlphaFoldDB" id="A0A2A2KZY4"/>
<dbReference type="PANTHER" id="PTHR12228">
    <property type="entry name" value="TRANSCRIPTION INITIATION FACTOR TFIID 55 KD SUBUNIT-RELATED"/>
    <property type="match status" value="1"/>
</dbReference>
<keyword evidence="9" id="KW-1185">Reference proteome</keyword>
<evidence type="ECO:0000313" key="8">
    <source>
        <dbReference type="EMBL" id="PAV79485.1"/>
    </source>
</evidence>
<evidence type="ECO:0000256" key="3">
    <source>
        <dbReference type="ARBA" id="ARBA00023015"/>
    </source>
</evidence>
<gene>
    <name evidence="8" type="ORF">WR25_09238</name>
</gene>
<evidence type="ECO:0000256" key="4">
    <source>
        <dbReference type="ARBA" id="ARBA00023163"/>
    </source>
</evidence>
<dbReference type="Pfam" id="PF04658">
    <property type="entry name" value="TAFII55_N"/>
    <property type="match status" value="1"/>
</dbReference>
<name>A0A2A2KZY4_9BILA</name>
<accession>A0A2A2KZY4</accession>
<dbReference type="GO" id="GO:0016251">
    <property type="term" value="F:RNA polymerase II general transcription initiation factor activity"/>
    <property type="evidence" value="ECO:0007669"/>
    <property type="project" value="TreeGrafter"/>
</dbReference>
<sequence>MLAGSSKVLSKRLPQKLEDVVEDVQDWENHIVLRVPPDVVDKVNRLLEDNPSGPIPKDELAIAFTSTDMRHARIRLGDYLMSAKIHDLPCICEVIKTIDKKVVYKVADLSQIMVCSHDLADTASTKDAKSAKKEQKQWQYPHGLTPPMKSVRVRRFRKTKKKRFMDAPEVEKELKRLLRADLEADSVRWEIVTADEKKKQVEPMSDAALFGDKVSSSEDEEEAPQVSIKEDPAE</sequence>
<protein>
    <recommendedName>
        <fullName evidence="7">TAFII55 protein conserved region domain-containing protein</fullName>
    </recommendedName>
</protein>
<evidence type="ECO:0000256" key="2">
    <source>
        <dbReference type="ARBA" id="ARBA00009368"/>
    </source>
</evidence>
<proteinExistence type="inferred from homology"/>
<comment type="caution">
    <text evidence="8">The sequence shown here is derived from an EMBL/GenBank/DDBJ whole genome shotgun (WGS) entry which is preliminary data.</text>
</comment>
<reference evidence="8 9" key="1">
    <citation type="journal article" date="2017" name="Curr. Biol.">
        <title>Genome architecture and evolution of a unichromosomal asexual nematode.</title>
        <authorList>
            <person name="Fradin H."/>
            <person name="Zegar C."/>
            <person name="Gutwein M."/>
            <person name="Lucas J."/>
            <person name="Kovtun M."/>
            <person name="Corcoran D."/>
            <person name="Baugh L.R."/>
            <person name="Kiontke K."/>
            <person name="Gunsalus K."/>
            <person name="Fitch D.H."/>
            <person name="Piano F."/>
        </authorList>
    </citation>
    <scope>NUCLEOTIDE SEQUENCE [LARGE SCALE GENOMIC DNA]</scope>
    <source>
        <strain evidence="8">PF1309</strain>
    </source>
</reference>
<dbReference type="CDD" id="cd08047">
    <property type="entry name" value="TAF7"/>
    <property type="match status" value="1"/>
</dbReference>
<dbReference type="GO" id="GO:0005669">
    <property type="term" value="C:transcription factor TFIID complex"/>
    <property type="evidence" value="ECO:0007669"/>
    <property type="project" value="InterPro"/>
</dbReference>
<comment type="similarity">
    <text evidence="2">Belongs to the TAF7 family.</text>
</comment>
<evidence type="ECO:0000256" key="6">
    <source>
        <dbReference type="SAM" id="MobiDB-lite"/>
    </source>
</evidence>
<dbReference type="SMART" id="SM01370">
    <property type="entry name" value="TAFII55_N"/>
    <property type="match status" value="1"/>
</dbReference>
<comment type="subcellular location">
    <subcellularLocation>
        <location evidence="1">Nucleus</location>
    </subcellularLocation>
</comment>